<proteinExistence type="predicted"/>
<evidence type="ECO:0000256" key="1">
    <source>
        <dbReference type="SAM" id="SignalP"/>
    </source>
</evidence>
<dbReference type="Proteomes" id="UP000051012">
    <property type="component" value="Unassembled WGS sequence"/>
</dbReference>
<feature type="chain" id="PRO_5006640594" description="VanZ-like domain-containing protein" evidence="1">
    <location>
        <begin position="20"/>
        <end position="132"/>
    </location>
</feature>
<organism evidence="2 3">
    <name type="scientific">candidate division TA06 bacterium DG_78</name>
    <dbReference type="NCBI Taxonomy" id="1703772"/>
    <lineage>
        <taxon>Bacteria</taxon>
        <taxon>Bacteria division TA06</taxon>
    </lineage>
</organism>
<evidence type="ECO:0000313" key="2">
    <source>
        <dbReference type="EMBL" id="KPJ72522.1"/>
    </source>
</evidence>
<dbReference type="AlphaFoldDB" id="A0A0S7YD71"/>
<evidence type="ECO:0000313" key="3">
    <source>
        <dbReference type="Proteomes" id="UP000051012"/>
    </source>
</evidence>
<comment type="caution">
    <text evidence="2">The sequence shown here is derived from an EMBL/GenBank/DDBJ whole genome shotgun (WGS) entry which is preliminary data.</text>
</comment>
<feature type="signal peptide" evidence="1">
    <location>
        <begin position="1"/>
        <end position="19"/>
    </location>
</feature>
<name>A0A0S7YD71_UNCT6</name>
<sequence length="132" mass="15006">MLRCIIMCIACFSILQSQAILQSQRLVLSKELDSSPDSTIDFGIKRLHDPWFSTDKVLHFSASAAITGLTYHFYVNRLNRPEDRGKVYAVSLTALVGIGKELYDKNKKGYFSWKDLLWDGLGLAVGYFVFVY</sequence>
<accession>A0A0S7YD71</accession>
<gene>
    <name evidence="2" type="ORF">AMJ52_05995</name>
</gene>
<reference evidence="2 3" key="1">
    <citation type="journal article" date="2015" name="Microbiome">
        <title>Genomic resolution of linkages in carbon, nitrogen, and sulfur cycling among widespread estuary sediment bacteria.</title>
        <authorList>
            <person name="Baker B.J."/>
            <person name="Lazar C.S."/>
            <person name="Teske A.P."/>
            <person name="Dick G.J."/>
        </authorList>
    </citation>
    <scope>NUCLEOTIDE SEQUENCE [LARGE SCALE GENOMIC DNA]</scope>
    <source>
        <strain evidence="2">DG_78</strain>
    </source>
</reference>
<dbReference type="EMBL" id="LJNI01000069">
    <property type="protein sequence ID" value="KPJ72522.1"/>
    <property type="molecule type" value="Genomic_DNA"/>
</dbReference>
<evidence type="ECO:0008006" key="4">
    <source>
        <dbReference type="Google" id="ProtNLM"/>
    </source>
</evidence>
<keyword evidence="1" id="KW-0732">Signal</keyword>
<protein>
    <recommendedName>
        <fullName evidence="4">VanZ-like domain-containing protein</fullName>
    </recommendedName>
</protein>